<evidence type="ECO:0000313" key="2">
    <source>
        <dbReference type="EMBL" id="PKG26054.1"/>
    </source>
</evidence>
<name>A0A2N0Z960_9BACI</name>
<protein>
    <submittedName>
        <fullName evidence="2">Uncharacterized protein</fullName>
    </submittedName>
</protein>
<gene>
    <name evidence="2" type="ORF">CWS20_26110</name>
</gene>
<evidence type="ECO:0000313" key="3">
    <source>
        <dbReference type="Proteomes" id="UP000233343"/>
    </source>
</evidence>
<feature type="region of interest" description="Disordered" evidence="1">
    <location>
        <begin position="65"/>
        <end position="89"/>
    </location>
</feature>
<proteinExistence type="predicted"/>
<dbReference type="RefSeq" id="WP_022629633.1">
    <property type="nucleotide sequence ID" value="NZ_CP194732.1"/>
</dbReference>
<keyword evidence="3" id="KW-1185">Reference proteome</keyword>
<reference evidence="2 3" key="1">
    <citation type="journal article" date="2010" name="Int. J. Syst. Evol. Microbiol.">
        <title>Bacillus horneckiae sp. nov., isolated from a spacecraft-assembly clean room.</title>
        <authorList>
            <person name="Vaishampayan P."/>
            <person name="Probst A."/>
            <person name="Krishnamurthi S."/>
            <person name="Ghosh S."/>
            <person name="Osman S."/>
            <person name="McDowall A."/>
            <person name="Ruckmani A."/>
            <person name="Mayilraj S."/>
            <person name="Venkateswaran K."/>
        </authorList>
    </citation>
    <scope>NUCLEOTIDE SEQUENCE [LARGE SCALE GENOMIC DNA]</scope>
    <source>
        <strain evidence="3">1PO1SC</strain>
    </source>
</reference>
<sequence length="194" mass="21939">MCGEASEILTDKDIDREEAIRLAEQVKRDMEANPDKVMYASPVEEPIISDERFIELLSKEGDLTEEESKQLSKRVERDQKNNPDKVFNASPVKEDDFSIQNVGFEFDFLGPSLPGRNHISATTSTLKVRIQTTINLPVTFNLYRVSDGAFMGSRTYPKLATTEATFGVQILSSYRFILTGKDGSWKRGVGFMYH</sequence>
<organism evidence="2 3">
    <name type="scientific">Cytobacillus horneckiae</name>
    <dbReference type="NCBI Taxonomy" id="549687"/>
    <lineage>
        <taxon>Bacteria</taxon>
        <taxon>Bacillati</taxon>
        <taxon>Bacillota</taxon>
        <taxon>Bacilli</taxon>
        <taxon>Bacillales</taxon>
        <taxon>Bacillaceae</taxon>
        <taxon>Cytobacillus</taxon>
    </lineage>
</organism>
<dbReference type="Proteomes" id="UP000233343">
    <property type="component" value="Unassembled WGS sequence"/>
</dbReference>
<evidence type="ECO:0000256" key="1">
    <source>
        <dbReference type="SAM" id="MobiDB-lite"/>
    </source>
</evidence>
<feature type="compositionally biased region" description="Basic and acidic residues" evidence="1">
    <location>
        <begin position="65"/>
        <end position="83"/>
    </location>
</feature>
<comment type="caution">
    <text evidence="2">The sequence shown here is derived from an EMBL/GenBank/DDBJ whole genome shotgun (WGS) entry which is preliminary data.</text>
</comment>
<dbReference type="EMBL" id="PISD01000079">
    <property type="protein sequence ID" value="PKG26054.1"/>
    <property type="molecule type" value="Genomic_DNA"/>
</dbReference>
<accession>A0A2N0Z960</accession>
<dbReference type="AlphaFoldDB" id="A0A2N0Z960"/>